<dbReference type="Proteomes" id="UP000325315">
    <property type="component" value="Unassembled WGS sequence"/>
</dbReference>
<accession>A0A5B6UV84</accession>
<comment type="caution">
    <text evidence="1">The sequence shown here is derived from an EMBL/GenBank/DDBJ whole genome shotgun (WGS) entry which is preliminary data.</text>
</comment>
<dbReference type="OrthoDB" id="1305902at2759"/>
<reference evidence="2" key="1">
    <citation type="journal article" date="2019" name="Plant Biotechnol. J.">
        <title>Genome sequencing of the Australian wild diploid species Gossypium australe highlights disease resistance and delayed gland morphogenesis.</title>
        <authorList>
            <person name="Cai Y."/>
            <person name="Cai X."/>
            <person name="Wang Q."/>
            <person name="Wang P."/>
            <person name="Zhang Y."/>
            <person name="Cai C."/>
            <person name="Xu Y."/>
            <person name="Wang K."/>
            <person name="Zhou Z."/>
            <person name="Wang C."/>
            <person name="Geng S."/>
            <person name="Li B."/>
            <person name="Dong Q."/>
            <person name="Hou Y."/>
            <person name="Wang H."/>
            <person name="Ai P."/>
            <person name="Liu Z."/>
            <person name="Yi F."/>
            <person name="Sun M."/>
            <person name="An G."/>
            <person name="Cheng J."/>
            <person name="Zhang Y."/>
            <person name="Shi Q."/>
            <person name="Xie Y."/>
            <person name="Shi X."/>
            <person name="Chang Y."/>
            <person name="Huang F."/>
            <person name="Chen Y."/>
            <person name="Hong S."/>
            <person name="Mi L."/>
            <person name="Sun Q."/>
            <person name="Zhang L."/>
            <person name="Zhou B."/>
            <person name="Peng R."/>
            <person name="Zhang X."/>
            <person name="Liu F."/>
        </authorList>
    </citation>
    <scope>NUCLEOTIDE SEQUENCE [LARGE SCALE GENOMIC DNA]</scope>
    <source>
        <strain evidence="2">cv. PA1801</strain>
    </source>
</reference>
<organism evidence="1 2">
    <name type="scientific">Gossypium australe</name>
    <dbReference type="NCBI Taxonomy" id="47621"/>
    <lineage>
        <taxon>Eukaryota</taxon>
        <taxon>Viridiplantae</taxon>
        <taxon>Streptophyta</taxon>
        <taxon>Embryophyta</taxon>
        <taxon>Tracheophyta</taxon>
        <taxon>Spermatophyta</taxon>
        <taxon>Magnoliopsida</taxon>
        <taxon>eudicotyledons</taxon>
        <taxon>Gunneridae</taxon>
        <taxon>Pentapetalae</taxon>
        <taxon>rosids</taxon>
        <taxon>malvids</taxon>
        <taxon>Malvales</taxon>
        <taxon>Malvaceae</taxon>
        <taxon>Malvoideae</taxon>
        <taxon>Gossypium</taxon>
    </lineage>
</organism>
<evidence type="ECO:0000313" key="2">
    <source>
        <dbReference type="Proteomes" id="UP000325315"/>
    </source>
</evidence>
<evidence type="ECO:0000313" key="1">
    <source>
        <dbReference type="EMBL" id="KAA3462051.1"/>
    </source>
</evidence>
<dbReference type="EMBL" id="SMMG02000009">
    <property type="protein sequence ID" value="KAA3462051.1"/>
    <property type="molecule type" value="Genomic_DNA"/>
</dbReference>
<gene>
    <name evidence="1" type="ORF">EPI10_028576</name>
</gene>
<name>A0A5B6UV84_9ROSI</name>
<dbReference type="AlphaFoldDB" id="A0A5B6UV84"/>
<sequence length="60" mass="6900">MMIQKCPHHEFPKLDVQSRSGLDRAAGGALMNRTYEDAYELIESMAMNSCQWPTERYAYG</sequence>
<proteinExistence type="predicted"/>
<keyword evidence="2" id="KW-1185">Reference proteome</keyword>
<protein>
    <submittedName>
        <fullName evidence="1">Retrotransposon gag protein</fullName>
    </submittedName>
</protein>